<dbReference type="GeneID" id="94551412"/>
<organism evidence="2 3">
    <name type="scientific">Porphyromonas loveana</name>
    <dbReference type="NCBI Taxonomy" id="1884669"/>
    <lineage>
        <taxon>Bacteria</taxon>
        <taxon>Pseudomonadati</taxon>
        <taxon>Bacteroidota</taxon>
        <taxon>Bacteroidia</taxon>
        <taxon>Bacteroidales</taxon>
        <taxon>Porphyromonadaceae</taxon>
        <taxon>Porphyromonas</taxon>
    </lineage>
</organism>
<dbReference type="EMBL" id="QEKY01000018">
    <property type="protein sequence ID" value="PVZ07800.1"/>
    <property type="molecule type" value="Genomic_DNA"/>
</dbReference>
<gene>
    <name evidence="2" type="ORF">C7382_11819</name>
</gene>
<keyword evidence="3" id="KW-1185">Reference proteome</keyword>
<evidence type="ECO:0000313" key="3">
    <source>
        <dbReference type="Proteomes" id="UP000245462"/>
    </source>
</evidence>
<proteinExistence type="predicted"/>
<reference evidence="2 3" key="1">
    <citation type="submission" date="2018-04" db="EMBL/GenBank/DDBJ databases">
        <title>Genomic Encyclopedia of Type Strains, Phase IV (KMG-IV): sequencing the most valuable type-strain genomes for metagenomic binning, comparative biology and taxonomic classification.</title>
        <authorList>
            <person name="Goeker M."/>
        </authorList>
    </citation>
    <scope>NUCLEOTIDE SEQUENCE [LARGE SCALE GENOMIC DNA]</scope>
    <source>
        <strain evidence="2 3">DSM 28520</strain>
    </source>
</reference>
<name>A0A2U1F762_9PORP</name>
<dbReference type="RefSeq" id="WP_116679942.1">
    <property type="nucleotide sequence ID" value="NZ_JBGZJN010000185.1"/>
</dbReference>
<feature type="signal peptide" evidence="1">
    <location>
        <begin position="1"/>
        <end position="20"/>
    </location>
</feature>
<keyword evidence="1" id="KW-0732">Signal</keyword>
<accession>A0A2U1F762</accession>
<comment type="caution">
    <text evidence="2">The sequence shown here is derived from an EMBL/GenBank/DDBJ whole genome shotgun (WGS) entry which is preliminary data.</text>
</comment>
<evidence type="ECO:0000256" key="1">
    <source>
        <dbReference type="SAM" id="SignalP"/>
    </source>
</evidence>
<protein>
    <submittedName>
        <fullName evidence="2">Uncharacterized protein</fullName>
    </submittedName>
</protein>
<feature type="chain" id="PRO_5015451486" evidence="1">
    <location>
        <begin position="21"/>
        <end position="181"/>
    </location>
</feature>
<dbReference type="Proteomes" id="UP000245462">
    <property type="component" value="Unassembled WGS sequence"/>
</dbReference>
<sequence>MKLKIIICIISALAFLNANAHNPNSDNLCVYIDNIFIGKRCCVDYDKILSVFLENYYCNYLFKCSPAKPSVNDPFPSVNPKAIKHLFIEKGDMLSTNSILHIRTKKAKDGFLFVNKCIMDKVANLNCESDKMEVLYVYNNKAVRTKKDVMRVLRLREKCIQISEITQDEQLGIITVYIIDK</sequence>
<dbReference type="AlphaFoldDB" id="A0A2U1F762"/>
<evidence type="ECO:0000313" key="2">
    <source>
        <dbReference type="EMBL" id="PVZ07800.1"/>
    </source>
</evidence>